<dbReference type="AlphaFoldDB" id="A0A1Y3GBL0"/>
<evidence type="ECO:0000256" key="5">
    <source>
        <dbReference type="ARBA" id="ARBA00022694"/>
    </source>
</evidence>
<evidence type="ECO:0000313" key="11">
    <source>
        <dbReference type="Proteomes" id="UP000195137"/>
    </source>
</evidence>
<dbReference type="GO" id="GO:0002940">
    <property type="term" value="P:tRNA N2-guanine methylation"/>
    <property type="evidence" value="ECO:0007669"/>
    <property type="project" value="TreeGrafter"/>
</dbReference>
<dbReference type="CDD" id="cd02440">
    <property type="entry name" value="AdoMet_MTases"/>
    <property type="match status" value="1"/>
</dbReference>
<evidence type="ECO:0000256" key="6">
    <source>
        <dbReference type="ARBA" id="ARBA00022884"/>
    </source>
</evidence>
<dbReference type="GO" id="GO:0160104">
    <property type="term" value="F:tRNA (guanine(26)-N2)-dimethyltransferase activity"/>
    <property type="evidence" value="ECO:0007669"/>
    <property type="project" value="UniProtKB-UniRule"/>
</dbReference>
<dbReference type="OrthoDB" id="372177at2157"/>
<dbReference type="EMBL" id="MRZU01000003">
    <property type="protein sequence ID" value="OUJ18647.1"/>
    <property type="molecule type" value="Genomic_DNA"/>
</dbReference>
<protein>
    <recommendedName>
        <fullName evidence="7 8">tRNA (guanine(26)-N(2))-dimethyltransferase</fullName>
        <ecNumber evidence="7 8">2.1.1.216</ecNumber>
    </recommendedName>
    <alternativeName>
        <fullName evidence="8">tRNA 2,2-dimethylguanosine-26 methyltransferase</fullName>
    </alternativeName>
    <alternativeName>
        <fullName evidence="8">tRNA(guanine-26,N(2)-N(2)) methyltransferase</fullName>
    </alternativeName>
    <alternativeName>
        <fullName evidence="8">tRNA(m(2,2)G26)dimethyltransferase</fullName>
    </alternativeName>
</protein>
<dbReference type="Gene3D" id="3.30.56.70">
    <property type="entry name" value="N2,N2-dimethylguanosine tRNA methyltransferase, C-terminal domain"/>
    <property type="match status" value="1"/>
</dbReference>
<gene>
    <name evidence="8" type="primary">trm1</name>
    <name evidence="10" type="ORF">AMET1_0293</name>
</gene>
<dbReference type="InterPro" id="IPR029063">
    <property type="entry name" value="SAM-dependent_MTases_sf"/>
</dbReference>
<feature type="binding site" evidence="8">
    <location>
        <position position="241"/>
    </location>
    <ligand>
        <name>Zn(2+)</name>
        <dbReference type="ChEBI" id="CHEBI:29105"/>
    </ligand>
</feature>
<accession>A0A1Y3GBL0</accession>
<feature type="binding site" evidence="8">
    <location>
        <position position="84"/>
    </location>
    <ligand>
        <name>S-adenosyl-L-methionine</name>
        <dbReference type="ChEBI" id="CHEBI:59789"/>
    </ligand>
</feature>
<dbReference type="InterPro" id="IPR042296">
    <property type="entry name" value="tRNA_met_Trm1_C"/>
</dbReference>
<keyword evidence="11" id="KW-1185">Reference proteome</keyword>
<feature type="binding site" evidence="8">
    <location>
        <position position="111"/>
    </location>
    <ligand>
        <name>S-adenosyl-L-methionine</name>
        <dbReference type="ChEBI" id="CHEBI:59789"/>
    </ligand>
</feature>
<dbReference type="InterPro" id="IPR022923">
    <property type="entry name" value="TRM1_arc_bac"/>
</dbReference>
<evidence type="ECO:0000313" key="10">
    <source>
        <dbReference type="EMBL" id="OUJ18647.1"/>
    </source>
</evidence>
<keyword evidence="8" id="KW-0479">Metal-binding</keyword>
<dbReference type="SUPFAM" id="SSF53335">
    <property type="entry name" value="S-adenosyl-L-methionine-dependent methyltransferases"/>
    <property type="match status" value="1"/>
</dbReference>
<evidence type="ECO:0000256" key="7">
    <source>
        <dbReference type="ARBA" id="ARBA00039099"/>
    </source>
</evidence>
<evidence type="ECO:0000256" key="4">
    <source>
        <dbReference type="ARBA" id="ARBA00022691"/>
    </source>
</evidence>
<proteinExistence type="inferred from homology"/>
<sequence length="379" mass="41872">MVQDFHVVCEGGVEFFVPSVEGDVDSSMDVFYNPVMESNRDISIAFIEAVSGVGDRYLDCHGATGVRGLRMADRVGELDVMVNDWSRDAAGLIERNRDYNSLDVEVCSVDANVLMSKRRFDIIDIDPFGSPVPFLDSAVRSLTPGGVLCMTATDTAPLSGAHKKPGIRRYSAIPLNTPYHKELGARILVGKTALISAQYDIAINSIFTYYKDHYFRSYLSTDKGAKKANKTMEKIGFLHHCFNCGSREMVLGLDSPGELSEKCSCGHPMSFCGPLYLGELMDSKVLSQVLENLNKDVYGTKKNSMKLVETCISEAGFPPTYYDIHNLCKMESIRAPKTQEVLVGLRERGFIATKTHFNLLGIKTDADVSNIKEVLNELA</sequence>
<feature type="binding site" evidence="8">
    <location>
        <position position="265"/>
    </location>
    <ligand>
        <name>Zn(2+)</name>
        <dbReference type="ChEBI" id="CHEBI:29105"/>
    </ligand>
</feature>
<reference evidence="10 11" key="1">
    <citation type="submission" date="2016-12" db="EMBL/GenBank/DDBJ databases">
        <title>Discovery of methanogenic haloarchaea.</title>
        <authorList>
            <person name="Sorokin D.Y."/>
            <person name="Makarova K.S."/>
            <person name="Abbas B."/>
            <person name="Ferrer M."/>
            <person name="Golyshin P.N."/>
        </authorList>
    </citation>
    <scope>NUCLEOTIDE SEQUENCE [LARGE SCALE GENOMIC DNA]</scope>
    <source>
        <strain evidence="10">AMET1</strain>
    </source>
</reference>
<comment type="caution">
    <text evidence="10">The sequence shown here is derived from an EMBL/GenBank/DDBJ whole genome shotgun (WGS) entry which is preliminary data.</text>
</comment>
<dbReference type="NCBIfam" id="TIGR00308">
    <property type="entry name" value="TRM1"/>
    <property type="match status" value="1"/>
</dbReference>
<name>A0A1Y3GBL0_9EURY</name>
<dbReference type="Pfam" id="PF02005">
    <property type="entry name" value="TRM"/>
    <property type="match status" value="1"/>
</dbReference>
<evidence type="ECO:0000256" key="3">
    <source>
        <dbReference type="ARBA" id="ARBA00022679"/>
    </source>
</evidence>
<keyword evidence="2 8" id="KW-0489">Methyltransferase</keyword>
<dbReference type="EC" id="2.1.1.216" evidence="7 8"/>
<feature type="binding site" evidence="8">
    <location>
        <position position="40"/>
    </location>
    <ligand>
        <name>S-adenosyl-L-methionine</name>
        <dbReference type="ChEBI" id="CHEBI:59789"/>
    </ligand>
</feature>
<dbReference type="InterPro" id="IPR002905">
    <property type="entry name" value="Trm1"/>
</dbReference>
<keyword evidence="3 8" id="KW-0808">Transferase</keyword>
<dbReference type="Gene3D" id="3.40.50.150">
    <property type="entry name" value="Vaccinia Virus protein VP39"/>
    <property type="match status" value="1"/>
</dbReference>
<dbReference type="PANTHER" id="PTHR10631">
    <property type="entry name" value="N 2 ,N 2 -DIMETHYLGUANOSINE TRNA METHYLTRANSFERASE"/>
    <property type="match status" value="1"/>
</dbReference>
<dbReference type="HAMAP" id="MF_00290">
    <property type="entry name" value="tRNA_dimethyltr_TRM1"/>
    <property type="match status" value="1"/>
</dbReference>
<feature type="binding site" evidence="8">
    <location>
        <position position="263"/>
    </location>
    <ligand>
        <name>Zn(2+)</name>
        <dbReference type="ChEBI" id="CHEBI:29105"/>
    </ligand>
</feature>
<dbReference type="GO" id="GO:0000049">
    <property type="term" value="F:tRNA binding"/>
    <property type="evidence" value="ECO:0007669"/>
    <property type="project" value="UniProtKB-UniRule"/>
</dbReference>
<keyword evidence="4 8" id="KW-0949">S-adenosyl-L-methionine</keyword>
<feature type="binding site" evidence="8">
    <location>
        <position position="244"/>
    </location>
    <ligand>
        <name>Zn(2+)</name>
        <dbReference type="ChEBI" id="CHEBI:29105"/>
    </ligand>
</feature>
<evidence type="ECO:0000256" key="2">
    <source>
        <dbReference type="ARBA" id="ARBA00022603"/>
    </source>
</evidence>
<dbReference type="PROSITE" id="PS51626">
    <property type="entry name" value="SAM_MT_TRM1"/>
    <property type="match status" value="1"/>
</dbReference>
<dbReference type="RefSeq" id="WP_086636719.1">
    <property type="nucleotide sequence ID" value="NZ_MRZU01000003.1"/>
</dbReference>
<dbReference type="GO" id="GO:0046872">
    <property type="term" value="F:metal ion binding"/>
    <property type="evidence" value="ECO:0007669"/>
    <property type="project" value="UniProtKB-KW"/>
</dbReference>
<keyword evidence="8" id="KW-0862">Zinc</keyword>
<feature type="binding site" evidence="8">
    <location>
        <position position="67"/>
    </location>
    <ligand>
        <name>S-adenosyl-L-methionine</name>
        <dbReference type="ChEBI" id="CHEBI:59789"/>
    </ligand>
</feature>
<dbReference type="PANTHER" id="PTHR10631:SF3">
    <property type="entry name" value="TRNA (GUANINE(26)-N(2))-DIMETHYLTRANSFERASE"/>
    <property type="match status" value="1"/>
</dbReference>
<dbReference type="Proteomes" id="UP000195137">
    <property type="component" value="Unassembled WGS sequence"/>
</dbReference>
<keyword evidence="5 8" id="KW-0819">tRNA processing</keyword>
<organism evidence="10 11">
    <name type="scientific">Methanonatronarchaeum thermophilum</name>
    <dbReference type="NCBI Taxonomy" id="1927129"/>
    <lineage>
        <taxon>Archaea</taxon>
        <taxon>Methanobacteriati</taxon>
        <taxon>Methanobacteriota</taxon>
        <taxon>Methanonatronarchaeia</taxon>
        <taxon>Methanonatronarchaeales</taxon>
        <taxon>Methanonatronarchaeaceae</taxon>
        <taxon>Methanonatronarchaeum</taxon>
    </lineage>
</organism>
<evidence type="ECO:0000256" key="1">
    <source>
        <dbReference type="ARBA" id="ARBA00022555"/>
    </source>
</evidence>
<feature type="binding site" evidence="8">
    <location>
        <position position="110"/>
    </location>
    <ligand>
        <name>S-adenosyl-L-methionine</name>
        <dbReference type="ChEBI" id="CHEBI:59789"/>
    </ligand>
</feature>
<comment type="function">
    <text evidence="8">Dimethylates a single guanine residue at position 26 of a number of tRNAs using S-adenosyl-L-methionine as donor of the methyl groups.</text>
</comment>
<keyword evidence="1 8" id="KW-0820">tRNA-binding</keyword>
<comment type="catalytic activity">
    <reaction evidence="8">
        <text>guanosine(26) in tRNA + 2 S-adenosyl-L-methionine = N(2)-dimethylguanosine(26) in tRNA + 2 S-adenosyl-L-homocysteine + 2 H(+)</text>
        <dbReference type="Rhea" id="RHEA:43140"/>
        <dbReference type="Rhea" id="RHEA-COMP:10359"/>
        <dbReference type="Rhea" id="RHEA-COMP:10360"/>
        <dbReference type="ChEBI" id="CHEBI:15378"/>
        <dbReference type="ChEBI" id="CHEBI:57856"/>
        <dbReference type="ChEBI" id="CHEBI:59789"/>
        <dbReference type="ChEBI" id="CHEBI:74269"/>
        <dbReference type="ChEBI" id="CHEBI:74513"/>
        <dbReference type="EC" id="2.1.1.216"/>
    </reaction>
</comment>
<comment type="similarity">
    <text evidence="8 9">Belongs to the class I-like SAM-binding methyltransferase superfamily. Trm1 family.</text>
</comment>
<evidence type="ECO:0000256" key="9">
    <source>
        <dbReference type="PROSITE-ProRule" id="PRU00958"/>
    </source>
</evidence>
<evidence type="ECO:0000256" key="8">
    <source>
        <dbReference type="HAMAP-Rule" id="MF_00290"/>
    </source>
</evidence>
<keyword evidence="6 8" id="KW-0694">RNA-binding</keyword>